<dbReference type="Pfam" id="PF03446">
    <property type="entry name" value="NAD_binding_2"/>
    <property type="match status" value="1"/>
</dbReference>
<dbReference type="PANTHER" id="PTHR43580:SF2">
    <property type="entry name" value="CYTOKINE-LIKE NUCLEAR FACTOR N-PAC"/>
    <property type="match status" value="1"/>
</dbReference>
<evidence type="ECO:0000259" key="1">
    <source>
        <dbReference type="Pfam" id="PF03446"/>
    </source>
</evidence>
<proteinExistence type="predicted"/>
<protein>
    <submittedName>
        <fullName evidence="3">Come operon protein 4</fullName>
    </submittedName>
</protein>
<name>A0AAN6MK38_9PEZI</name>
<dbReference type="InterPro" id="IPR013328">
    <property type="entry name" value="6PGD_dom2"/>
</dbReference>
<dbReference type="PANTHER" id="PTHR43580">
    <property type="entry name" value="OXIDOREDUCTASE GLYR1-RELATED"/>
    <property type="match status" value="1"/>
</dbReference>
<dbReference type="InterPro" id="IPR051265">
    <property type="entry name" value="HIBADH-related_NP60_sf"/>
</dbReference>
<dbReference type="EMBL" id="MU855564">
    <property type="protein sequence ID" value="KAK3901648.1"/>
    <property type="molecule type" value="Genomic_DNA"/>
</dbReference>
<evidence type="ECO:0000313" key="4">
    <source>
        <dbReference type="Proteomes" id="UP001303889"/>
    </source>
</evidence>
<dbReference type="InterPro" id="IPR006115">
    <property type="entry name" value="6PGDH_NADP-bd"/>
</dbReference>
<dbReference type="Pfam" id="PF21761">
    <property type="entry name" value="RedAm-like_C"/>
    <property type="match status" value="1"/>
</dbReference>
<sequence>MSTVTSIGIGNMGAALASALLKASTPLTIWNRTADRPQVKSLITQGATFEPSLLAALNRSTTILICLLDYASIYSILTPLLSTTPTPLTGKTILNLTNGTPAEARAMASHLRALGASAYLDGAVMVTPQLVGTPAASILLSGETAAQFEAHAVAALLAPAGAVHHVADEVGAAARFDVAALASMYGMFTGAFMGIALLQKGPSGEGAKAKAKPVVDQVVVPMLKALVPYVSLLAEMVDREEWMEDLGNPLAMQLVGVENIMKACEEEGVDPSGLGFLVGVMRRAVEDGFGKGGVAAAGRYMSKE</sequence>
<feature type="domain" description="NADPH-dependent reductive aminase-like C-terminal" evidence="2">
    <location>
        <begin position="170"/>
        <end position="296"/>
    </location>
</feature>
<organism evidence="3 4">
    <name type="scientific">Staphylotrichum tortipilum</name>
    <dbReference type="NCBI Taxonomy" id="2831512"/>
    <lineage>
        <taxon>Eukaryota</taxon>
        <taxon>Fungi</taxon>
        <taxon>Dikarya</taxon>
        <taxon>Ascomycota</taxon>
        <taxon>Pezizomycotina</taxon>
        <taxon>Sordariomycetes</taxon>
        <taxon>Sordariomycetidae</taxon>
        <taxon>Sordariales</taxon>
        <taxon>Chaetomiaceae</taxon>
        <taxon>Staphylotrichum</taxon>
    </lineage>
</organism>
<dbReference type="InterPro" id="IPR048666">
    <property type="entry name" value="RedAm-like_C"/>
</dbReference>
<keyword evidence="4" id="KW-1185">Reference proteome</keyword>
<dbReference type="AlphaFoldDB" id="A0AAN6MK38"/>
<accession>A0AAN6MK38</accession>
<gene>
    <name evidence="3" type="ORF">C8A05DRAFT_34649</name>
</gene>
<evidence type="ECO:0000259" key="2">
    <source>
        <dbReference type="Pfam" id="PF21761"/>
    </source>
</evidence>
<dbReference type="GO" id="GO:0050661">
    <property type="term" value="F:NADP binding"/>
    <property type="evidence" value="ECO:0007669"/>
    <property type="project" value="InterPro"/>
</dbReference>
<dbReference type="Gene3D" id="1.10.1040.10">
    <property type="entry name" value="N-(1-d-carboxylethyl)-l-norvaline Dehydrogenase, domain 2"/>
    <property type="match status" value="1"/>
</dbReference>
<evidence type="ECO:0000313" key="3">
    <source>
        <dbReference type="EMBL" id="KAK3901648.1"/>
    </source>
</evidence>
<comment type="caution">
    <text evidence="3">The sequence shown here is derived from an EMBL/GenBank/DDBJ whole genome shotgun (WGS) entry which is preliminary data.</text>
</comment>
<feature type="domain" description="6-phosphogluconate dehydrogenase NADP-binding" evidence="1">
    <location>
        <begin position="4"/>
        <end position="146"/>
    </location>
</feature>
<reference evidence="3" key="1">
    <citation type="journal article" date="2023" name="Mol. Phylogenet. Evol.">
        <title>Genome-scale phylogeny and comparative genomics of the fungal order Sordariales.</title>
        <authorList>
            <person name="Hensen N."/>
            <person name="Bonometti L."/>
            <person name="Westerberg I."/>
            <person name="Brannstrom I.O."/>
            <person name="Guillou S."/>
            <person name="Cros-Aarteil S."/>
            <person name="Calhoun S."/>
            <person name="Haridas S."/>
            <person name="Kuo A."/>
            <person name="Mondo S."/>
            <person name="Pangilinan J."/>
            <person name="Riley R."/>
            <person name="LaButti K."/>
            <person name="Andreopoulos B."/>
            <person name="Lipzen A."/>
            <person name="Chen C."/>
            <person name="Yan M."/>
            <person name="Daum C."/>
            <person name="Ng V."/>
            <person name="Clum A."/>
            <person name="Steindorff A."/>
            <person name="Ohm R.A."/>
            <person name="Martin F."/>
            <person name="Silar P."/>
            <person name="Natvig D.O."/>
            <person name="Lalanne C."/>
            <person name="Gautier V."/>
            <person name="Ament-Velasquez S.L."/>
            <person name="Kruys A."/>
            <person name="Hutchinson M.I."/>
            <person name="Powell A.J."/>
            <person name="Barry K."/>
            <person name="Miller A.N."/>
            <person name="Grigoriev I.V."/>
            <person name="Debuchy R."/>
            <person name="Gladieux P."/>
            <person name="Hiltunen Thoren M."/>
            <person name="Johannesson H."/>
        </authorList>
    </citation>
    <scope>NUCLEOTIDE SEQUENCE</scope>
    <source>
        <strain evidence="3">CBS 103.79</strain>
    </source>
</reference>
<dbReference type="SUPFAM" id="SSF51735">
    <property type="entry name" value="NAD(P)-binding Rossmann-fold domains"/>
    <property type="match status" value="1"/>
</dbReference>
<reference evidence="3" key="2">
    <citation type="submission" date="2023-05" db="EMBL/GenBank/DDBJ databases">
        <authorList>
            <consortium name="Lawrence Berkeley National Laboratory"/>
            <person name="Steindorff A."/>
            <person name="Hensen N."/>
            <person name="Bonometti L."/>
            <person name="Westerberg I."/>
            <person name="Brannstrom I.O."/>
            <person name="Guillou S."/>
            <person name="Cros-Aarteil S."/>
            <person name="Calhoun S."/>
            <person name="Haridas S."/>
            <person name="Kuo A."/>
            <person name="Mondo S."/>
            <person name="Pangilinan J."/>
            <person name="Riley R."/>
            <person name="Labutti K."/>
            <person name="Andreopoulos B."/>
            <person name="Lipzen A."/>
            <person name="Chen C."/>
            <person name="Yanf M."/>
            <person name="Daum C."/>
            <person name="Ng V."/>
            <person name="Clum A."/>
            <person name="Ohm R."/>
            <person name="Martin F."/>
            <person name="Silar P."/>
            <person name="Natvig D."/>
            <person name="Lalanne C."/>
            <person name="Gautier V."/>
            <person name="Ament-Velasquez S.L."/>
            <person name="Kruys A."/>
            <person name="Hutchinson M.I."/>
            <person name="Powell A.J."/>
            <person name="Barry K."/>
            <person name="Miller A.N."/>
            <person name="Grigoriev I.V."/>
            <person name="Debuchy R."/>
            <person name="Gladieux P."/>
            <person name="Thoren M.H."/>
            <person name="Johannesson H."/>
        </authorList>
    </citation>
    <scope>NUCLEOTIDE SEQUENCE</scope>
    <source>
        <strain evidence="3">CBS 103.79</strain>
    </source>
</reference>
<dbReference type="Gene3D" id="3.40.50.720">
    <property type="entry name" value="NAD(P)-binding Rossmann-like Domain"/>
    <property type="match status" value="1"/>
</dbReference>
<dbReference type="InterPro" id="IPR036291">
    <property type="entry name" value="NAD(P)-bd_dom_sf"/>
</dbReference>
<dbReference type="Proteomes" id="UP001303889">
    <property type="component" value="Unassembled WGS sequence"/>
</dbReference>